<accession>A0A0D9NM45</accession>
<keyword evidence="4" id="KW-1185">Reference proteome</keyword>
<feature type="region of interest" description="Disordered" evidence="2">
    <location>
        <begin position="381"/>
        <end position="413"/>
    </location>
</feature>
<protein>
    <submittedName>
        <fullName evidence="3">Uncharacterized protein</fullName>
    </submittedName>
</protein>
<feature type="coiled-coil region" evidence="1">
    <location>
        <begin position="177"/>
        <end position="204"/>
    </location>
</feature>
<evidence type="ECO:0000256" key="1">
    <source>
        <dbReference type="SAM" id="Coils"/>
    </source>
</evidence>
<feature type="region of interest" description="Disordered" evidence="2">
    <location>
        <begin position="463"/>
        <end position="499"/>
    </location>
</feature>
<name>A0A0D9NM45_METAN</name>
<reference evidence="4" key="1">
    <citation type="journal article" date="2014" name="BMC Genomics">
        <title>The genome sequence of the biocontrol fungus Metarhizium anisopliae and comparative genomics of Metarhizium species.</title>
        <authorList>
            <person name="Pattemore J.A."/>
            <person name="Hane J.K."/>
            <person name="Williams A.H."/>
            <person name="Wilson B.A."/>
            <person name="Stodart B.J."/>
            <person name="Ash G.J."/>
        </authorList>
    </citation>
    <scope>NUCLEOTIDE SEQUENCE [LARGE SCALE GENOMIC DNA]</scope>
    <source>
        <strain evidence="4">BRIP 53293</strain>
    </source>
</reference>
<sequence length="499" mass="56645">MSAATNHRTQAENGLPATSAQLAVDEFCSLVSKYFSQGGFNKLQALCQENENLKQNVSELSVTYKNNLRELHQNERELDSIKTKYNLDLSSLRKEHSQMLHAQKNRMEKECGARKAAEEKLQVERLALADKTEQVESLTLDVRRITETTKNGESRISQLEVERQACIEACELQKSSNGKLQSQLKDAIENMKSKSNELSEAQTTLQALQSFVVNLNYLRDKKAEMTQRVNAIFKDAEHFTKKLFDINLDEDHLTLMSESVRSQKYIFRPTYITTGDEIDDVLISLRAESPLQEAYIRAVLLKVPVLSKRRLTGGESHTRKVAMSMLDVVGALIPAEQRGNFQSDFMQLYAKAAANWVPVQQMQEAVHVTFHYDLPEDWKPLPIETENNRTSTDTASSKSIGRDRQRKILSPTQQQKHESIVGIVWPCFLAMNLPEGDSSYEESFQLIHPGYVLTKAQVEDAEQEEFSRRAARKHSRRSVPESVVTQRARRMSAGFSGDG</sequence>
<organism evidence="3 4">
    <name type="scientific">Metarhizium anisopliae BRIP 53293</name>
    <dbReference type="NCBI Taxonomy" id="1291518"/>
    <lineage>
        <taxon>Eukaryota</taxon>
        <taxon>Fungi</taxon>
        <taxon>Dikarya</taxon>
        <taxon>Ascomycota</taxon>
        <taxon>Pezizomycotina</taxon>
        <taxon>Sordariomycetes</taxon>
        <taxon>Hypocreomycetidae</taxon>
        <taxon>Hypocreales</taxon>
        <taxon>Clavicipitaceae</taxon>
        <taxon>Metarhizium</taxon>
    </lineage>
</organism>
<dbReference type="Proteomes" id="UP000054544">
    <property type="component" value="Unassembled WGS sequence"/>
</dbReference>
<dbReference type="EMBL" id="KE384790">
    <property type="protein sequence ID" value="KJK73675.1"/>
    <property type="molecule type" value="Genomic_DNA"/>
</dbReference>
<gene>
    <name evidence="3" type="ORF">H634G_11064</name>
</gene>
<keyword evidence="1" id="KW-0175">Coiled coil</keyword>
<evidence type="ECO:0000256" key="2">
    <source>
        <dbReference type="SAM" id="MobiDB-lite"/>
    </source>
</evidence>
<evidence type="ECO:0000313" key="4">
    <source>
        <dbReference type="Proteomes" id="UP000054544"/>
    </source>
</evidence>
<evidence type="ECO:0000313" key="3">
    <source>
        <dbReference type="EMBL" id="KJK73675.1"/>
    </source>
</evidence>
<feature type="compositionally biased region" description="Polar residues" evidence="2">
    <location>
        <begin position="388"/>
        <end position="399"/>
    </location>
</feature>
<dbReference type="AlphaFoldDB" id="A0A0D9NM45"/>
<feature type="coiled-coil region" evidence="1">
    <location>
        <begin position="43"/>
        <end position="70"/>
    </location>
</feature>
<proteinExistence type="predicted"/>